<comment type="caution">
    <text evidence="4">The sequence shown here is derived from an EMBL/GenBank/DDBJ whole genome shotgun (WGS) entry which is preliminary data.</text>
</comment>
<keyword evidence="4" id="KW-0378">Hydrolase</keyword>
<keyword evidence="2" id="KW-0479">Metal-binding</keyword>
<evidence type="ECO:0000256" key="1">
    <source>
        <dbReference type="ARBA" id="ARBA00010211"/>
    </source>
</evidence>
<protein>
    <submittedName>
        <fullName evidence="4">Fumarylacetoacetate (FAA) hydrolase</fullName>
    </submittedName>
</protein>
<organism evidence="4 5">
    <name type="scientific">Catellatospora methionotrophica</name>
    <dbReference type="NCBI Taxonomy" id="121620"/>
    <lineage>
        <taxon>Bacteria</taxon>
        <taxon>Bacillati</taxon>
        <taxon>Actinomycetota</taxon>
        <taxon>Actinomycetes</taxon>
        <taxon>Micromonosporales</taxon>
        <taxon>Micromonosporaceae</taxon>
        <taxon>Catellatospora</taxon>
    </lineage>
</organism>
<evidence type="ECO:0000313" key="5">
    <source>
        <dbReference type="Proteomes" id="UP000660339"/>
    </source>
</evidence>
<reference evidence="4" key="1">
    <citation type="submission" date="2021-01" db="EMBL/GenBank/DDBJ databases">
        <title>Whole genome shotgun sequence of Catellatospora methionotrophica NBRC 14553.</title>
        <authorList>
            <person name="Komaki H."/>
            <person name="Tamura T."/>
        </authorList>
    </citation>
    <scope>NUCLEOTIDE SEQUENCE</scope>
    <source>
        <strain evidence="4">NBRC 14553</strain>
    </source>
</reference>
<evidence type="ECO:0000259" key="3">
    <source>
        <dbReference type="Pfam" id="PF01557"/>
    </source>
</evidence>
<feature type="domain" description="Fumarylacetoacetase-like C-terminal" evidence="3">
    <location>
        <begin position="111"/>
        <end position="289"/>
    </location>
</feature>
<dbReference type="GO" id="GO:0044281">
    <property type="term" value="P:small molecule metabolic process"/>
    <property type="evidence" value="ECO:0007669"/>
    <property type="project" value="UniProtKB-ARBA"/>
</dbReference>
<evidence type="ECO:0000256" key="2">
    <source>
        <dbReference type="ARBA" id="ARBA00022723"/>
    </source>
</evidence>
<dbReference type="GO" id="GO:0046872">
    <property type="term" value="F:metal ion binding"/>
    <property type="evidence" value="ECO:0007669"/>
    <property type="project" value="UniProtKB-KW"/>
</dbReference>
<dbReference type="AlphaFoldDB" id="A0A8J3PGW6"/>
<accession>A0A8J3PGW6</accession>
<dbReference type="InterPro" id="IPR051121">
    <property type="entry name" value="FAH"/>
</dbReference>
<dbReference type="InterPro" id="IPR036663">
    <property type="entry name" value="Fumarylacetoacetase_C_sf"/>
</dbReference>
<dbReference type="InterPro" id="IPR011234">
    <property type="entry name" value="Fumarylacetoacetase-like_C"/>
</dbReference>
<sequence length="296" mass="32075">MSAPHTAVNIVRYRVADAPEVRIGLHADGEVTELRGVASLAELWRLPLAELRDLLTRHEPGPALPLARVRLLAPVDGTTEVWASGVTYRVSREARVEESERAADVYQLVYEAARPELFFKSAAWRVRGPGEPIGVRADSEVDVPEPELALVVNRFGEIVGYTICDDVSSRTIEGENPLYLPQAKIYFGACALGPWITPVWAVADPYDLDIALAITRDGGTAWQGTASTSQLHRRLDDLVGYLMRGDVHPDGVVLSTGTCLVPPTPFSLRDGDTVQITIGTIGTLANPVRRGLPPGA</sequence>
<dbReference type="Proteomes" id="UP000660339">
    <property type="component" value="Unassembled WGS sequence"/>
</dbReference>
<gene>
    <name evidence="4" type="ORF">Cme02nite_41000</name>
</gene>
<dbReference type="Pfam" id="PF01557">
    <property type="entry name" value="FAA_hydrolase"/>
    <property type="match status" value="1"/>
</dbReference>
<dbReference type="EMBL" id="BONJ01000022">
    <property type="protein sequence ID" value="GIG15768.1"/>
    <property type="molecule type" value="Genomic_DNA"/>
</dbReference>
<comment type="similarity">
    <text evidence="1">Belongs to the FAH family.</text>
</comment>
<dbReference type="GO" id="GO:0016787">
    <property type="term" value="F:hydrolase activity"/>
    <property type="evidence" value="ECO:0007669"/>
    <property type="project" value="UniProtKB-KW"/>
</dbReference>
<dbReference type="SUPFAM" id="SSF56529">
    <property type="entry name" value="FAH"/>
    <property type="match status" value="1"/>
</dbReference>
<name>A0A8J3PGW6_9ACTN</name>
<proteinExistence type="inferred from homology"/>
<dbReference type="Gene3D" id="3.90.850.10">
    <property type="entry name" value="Fumarylacetoacetase-like, C-terminal domain"/>
    <property type="match status" value="1"/>
</dbReference>
<dbReference type="PANTHER" id="PTHR42796:SF7">
    <property type="entry name" value="2-DEHYDRO-3-DEOXY-D-ARABINONATE DEHYDRATASE"/>
    <property type="match status" value="1"/>
</dbReference>
<dbReference type="PANTHER" id="PTHR42796">
    <property type="entry name" value="FUMARYLACETOACETATE HYDROLASE DOMAIN-CONTAINING PROTEIN 2A-RELATED"/>
    <property type="match status" value="1"/>
</dbReference>
<keyword evidence="5" id="KW-1185">Reference proteome</keyword>
<evidence type="ECO:0000313" key="4">
    <source>
        <dbReference type="EMBL" id="GIG15768.1"/>
    </source>
</evidence>
<dbReference type="RefSeq" id="WP_166383859.1">
    <property type="nucleotide sequence ID" value="NZ_BAAATT010000006.1"/>
</dbReference>